<evidence type="ECO:0000256" key="9">
    <source>
        <dbReference type="PROSITE-ProRule" id="PRU00192"/>
    </source>
</evidence>
<dbReference type="AlphaFoldDB" id="A0AAD9K4P3"/>
<evidence type="ECO:0000256" key="5">
    <source>
        <dbReference type="ARBA" id="ARBA00023043"/>
    </source>
</evidence>
<feature type="repeat" description="ANK" evidence="8">
    <location>
        <begin position="286"/>
        <end position="318"/>
    </location>
</feature>
<keyword evidence="3" id="KW-0963">Cytoplasm</keyword>
<sequence>MSKPAPTRPAPPRPTPKPGADLKARICKARGAFIQLKNIWSSKVLLLHTKIRLFNSNVKSVLLYGAGTWRTTNTTKKLQTFINKCLRRILQIRWPYTISNSDLWEKTHQRNAGDEIRRRQWGWIGHTLRKPASTITRQALTWNPQGKRKRGRPKNTWRRDLMTDIKRTGYSWRETDELSFDEGDMLYITDMSDSDWWKARCCGRTGLIPSNYVEESTESIDNPLHEAAKRGNIIFLRECISNNVSVNSLDKAGSTPIHWAAHGGHIDCMKALMEVPKCEINVQNKLGDTALHSAAWKGHPEAVELLLSRGADAFVRNNDNKTPLDLAKEPQTAALLQQVIRPVQLYSEDYGNEDDSD</sequence>
<evidence type="ECO:0000256" key="2">
    <source>
        <dbReference type="ARBA" id="ARBA00022443"/>
    </source>
</evidence>
<reference evidence="12" key="1">
    <citation type="journal article" date="2023" name="Mol. Biol. Evol.">
        <title>Third-Generation Sequencing Reveals the Adaptive Role of the Epigenome in Three Deep-Sea Polychaetes.</title>
        <authorList>
            <person name="Perez M."/>
            <person name="Aroh O."/>
            <person name="Sun Y."/>
            <person name="Lan Y."/>
            <person name="Juniper S.K."/>
            <person name="Young C.R."/>
            <person name="Angers B."/>
            <person name="Qian P.Y."/>
        </authorList>
    </citation>
    <scope>NUCLEOTIDE SEQUENCE</scope>
    <source>
        <strain evidence="12">P08H-3</strain>
    </source>
</reference>
<protein>
    <recommendedName>
        <fullName evidence="7">Osteoclast-stimulating factor 1</fullName>
    </recommendedName>
</protein>
<proteinExistence type="predicted"/>
<dbReference type="Proteomes" id="UP001208570">
    <property type="component" value="Unassembled WGS sequence"/>
</dbReference>
<keyword evidence="5 8" id="KW-0040">ANK repeat</keyword>
<comment type="caution">
    <text evidence="12">The sequence shown here is derived from an EMBL/GenBank/DDBJ whole genome shotgun (WGS) entry which is preliminary data.</text>
</comment>
<keyword evidence="13" id="KW-1185">Reference proteome</keyword>
<accession>A0AAD9K4P3</accession>
<evidence type="ECO:0000256" key="1">
    <source>
        <dbReference type="ARBA" id="ARBA00004496"/>
    </source>
</evidence>
<dbReference type="Pfam" id="PF00018">
    <property type="entry name" value="SH3_1"/>
    <property type="match status" value="1"/>
</dbReference>
<dbReference type="SMART" id="SM00248">
    <property type="entry name" value="ANK"/>
    <property type="match status" value="3"/>
</dbReference>
<dbReference type="InterPro" id="IPR036770">
    <property type="entry name" value="Ankyrin_rpt-contain_sf"/>
</dbReference>
<dbReference type="PROSITE" id="PS50297">
    <property type="entry name" value="ANK_REP_REGION"/>
    <property type="match status" value="2"/>
</dbReference>
<dbReference type="InterPro" id="IPR002110">
    <property type="entry name" value="Ankyrin_rpt"/>
</dbReference>
<gene>
    <name evidence="12" type="ORF">LSH36_60g09012</name>
</gene>
<dbReference type="SMART" id="SM00326">
    <property type="entry name" value="SH3"/>
    <property type="match status" value="1"/>
</dbReference>
<evidence type="ECO:0000259" key="11">
    <source>
        <dbReference type="PROSITE" id="PS50002"/>
    </source>
</evidence>
<comment type="function">
    <text evidence="6">Induces bone resorption, acting probably through a signaling cascade which results in the secretion of factor(s) enhancing osteoclast formation and activity.</text>
</comment>
<dbReference type="SUPFAM" id="SSF50044">
    <property type="entry name" value="SH3-domain"/>
    <property type="match status" value="1"/>
</dbReference>
<dbReference type="InterPro" id="IPR001452">
    <property type="entry name" value="SH3_domain"/>
</dbReference>
<evidence type="ECO:0000256" key="7">
    <source>
        <dbReference type="ARBA" id="ARBA00040640"/>
    </source>
</evidence>
<evidence type="ECO:0000313" key="13">
    <source>
        <dbReference type="Proteomes" id="UP001208570"/>
    </source>
</evidence>
<evidence type="ECO:0000256" key="8">
    <source>
        <dbReference type="PROSITE-ProRule" id="PRU00023"/>
    </source>
</evidence>
<feature type="domain" description="SH3" evidence="11">
    <location>
        <begin position="161"/>
        <end position="218"/>
    </location>
</feature>
<dbReference type="InterPro" id="IPR045609">
    <property type="entry name" value="DUF6451"/>
</dbReference>
<dbReference type="PRINTS" id="PR00452">
    <property type="entry name" value="SH3DOMAIN"/>
</dbReference>
<dbReference type="PANTHER" id="PTHR24155:SF10">
    <property type="entry name" value="OSTEOCLAST-STIMULATING FACTOR 1"/>
    <property type="match status" value="1"/>
</dbReference>
<name>A0AAD9K4P3_9ANNE</name>
<feature type="region of interest" description="Disordered" evidence="10">
    <location>
        <begin position="1"/>
        <end position="21"/>
    </location>
</feature>
<dbReference type="Pfam" id="PF20049">
    <property type="entry name" value="DUF6451"/>
    <property type="match status" value="1"/>
</dbReference>
<dbReference type="InterPro" id="IPR036028">
    <property type="entry name" value="SH3-like_dom_sf"/>
</dbReference>
<dbReference type="SUPFAM" id="SSF48403">
    <property type="entry name" value="Ankyrin repeat"/>
    <property type="match status" value="1"/>
</dbReference>
<dbReference type="Gene3D" id="2.30.30.40">
    <property type="entry name" value="SH3 Domains"/>
    <property type="match status" value="1"/>
</dbReference>
<dbReference type="PRINTS" id="PR01415">
    <property type="entry name" value="ANKYRIN"/>
</dbReference>
<dbReference type="GO" id="GO:0005737">
    <property type="term" value="C:cytoplasm"/>
    <property type="evidence" value="ECO:0007669"/>
    <property type="project" value="UniProtKB-SubCell"/>
</dbReference>
<dbReference type="PROSITE" id="PS50002">
    <property type="entry name" value="SH3"/>
    <property type="match status" value="1"/>
</dbReference>
<dbReference type="EMBL" id="JAODUP010000060">
    <property type="protein sequence ID" value="KAK2164714.1"/>
    <property type="molecule type" value="Genomic_DNA"/>
</dbReference>
<dbReference type="PANTHER" id="PTHR24155">
    <property type="entry name" value="OSTEOCLAST-STIMULATING FACTOR 1"/>
    <property type="match status" value="1"/>
</dbReference>
<evidence type="ECO:0000256" key="4">
    <source>
        <dbReference type="ARBA" id="ARBA00022737"/>
    </source>
</evidence>
<dbReference type="GO" id="GO:0007165">
    <property type="term" value="P:signal transduction"/>
    <property type="evidence" value="ECO:0007669"/>
    <property type="project" value="TreeGrafter"/>
</dbReference>
<organism evidence="12 13">
    <name type="scientific">Paralvinella palmiformis</name>
    <dbReference type="NCBI Taxonomy" id="53620"/>
    <lineage>
        <taxon>Eukaryota</taxon>
        <taxon>Metazoa</taxon>
        <taxon>Spiralia</taxon>
        <taxon>Lophotrochozoa</taxon>
        <taxon>Annelida</taxon>
        <taxon>Polychaeta</taxon>
        <taxon>Sedentaria</taxon>
        <taxon>Canalipalpata</taxon>
        <taxon>Terebellida</taxon>
        <taxon>Terebelliformia</taxon>
        <taxon>Alvinellidae</taxon>
        <taxon>Paralvinella</taxon>
    </lineage>
</organism>
<dbReference type="PRINTS" id="PR00499">
    <property type="entry name" value="P67PHOX"/>
</dbReference>
<comment type="subcellular location">
    <subcellularLocation>
        <location evidence="1">Cytoplasm</location>
    </subcellularLocation>
</comment>
<feature type="compositionally biased region" description="Pro residues" evidence="10">
    <location>
        <begin position="1"/>
        <end position="17"/>
    </location>
</feature>
<dbReference type="PROSITE" id="PS50088">
    <property type="entry name" value="ANK_REPEAT"/>
    <property type="match status" value="2"/>
</dbReference>
<dbReference type="Gene3D" id="1.25.40.20">
    <property type="entry name" value="Ankyrin repeat-containing domain"/>
    <property type="match status" value="1"/>
</dbReference>
<feature type="repeat" description="ANK" evidence="8">
    <location>
        <begin position="252"/>
        <end position="274"/>
    </location>
</feature>
<keyword evidence="4" id="KW-0677">Repeat</keyword>
<dbReference type="Pfam" id="PF12796">
    <property type="entry name" value="Ank_2"/>
    <property type="match status" value="1"/>
</dbReference>
<keyword evidence="2 9" id="KW-0728">SH3 domain</keyword>
<evidence type="ECO:0000256" key="3">
    <source>
        <dbReference type="ARBA" id="ARBA00022490"/>
    </source>
</evidence>
<evidence type="ECO:0000256" key="10">
    <source>
        <dbReference type="SAM" id="MobiDB-lite"/>
    </source>
</evidence>
<evidence type="ECO:0000313" key="12">
    <source>
        <dbReference type="EMBL" id="KAK2164714.1"/>
    </source>
</evidence>
<evidence type="ECO:0000256" key="6">
    <source>
        <dbReference type="ARBA" id="ARBA00037432"/>
    </source>
</evidence>